<keyword evidence="5" id="KW-0472">Membrane</keyword>
<evidence type="ECO:0000313" key="7">
    <source>
        <dbReference type="EMBL" id="KAF0715474.1"/>
    </source>
</evidence>
<dbReference type="Pfam" id="PF02892">
    <property type="entry name" value="zf-BED"/>
    <property type="match status" value="1"/>
</dbReference>
<proteinExistence type="predicted"/>
<organism evidence="7 8">
    <name type="scientific">Aphis craccivora</name>
    <name type="common">Cowpea aphid</name>
    <dbReference type="NCBI Taxonomy" id="307492"/>
    <lineage>
        <taxon>Eukaryota</taxon>
        <taxon>Metazoa</taxon>
        <taxon>Ecdysozoa</taxon>
        <taxon>Arthropoda</taxon>
        <taxon>Hexapoda</taxon>
        <taxon>Insecta</taxon>
        <taxon>Pterygota</taxon>
        <taxon>Neoptera</taxon>
        <taxon>Paraneoptera</taxon>
        <taxon>Hemiptera</taxon>
        <taxon>Sternorrhyncha</taxon>
        <taxon>Aphidomorpha</taxon>
        <taxon>Aphidoidea</taxon>
        <taxon>Aphididae</taxon>
        <taxon>Aphidini</taxon>
        <taxon>Aphis</taxon>
        <taxon>Aphis</taxon>
    </lineage>
</organism>
<keyword evidence="1" id="KW-0479">Metal-binding</keyword>
<dbReference type="EMBL" id="VUJU01010180">
    <property type="protein sequence ID" value="KAF0715474.1"/>
    <property type="molecule type" value="Genomic_DNA"/>
</dbReference>
<dbReference type="GO" id="GO:0008270">
    <property type="term" value="F:zinc ion binding"/>
    <property type="evidence" value="ECO:0007669"/>
    <property type="project" value="UniProtKB-KW"/>
</dbReference>
<evidence type="ECO:0000256" key="1">
    <source>
        <dbReference type="ARBA" id="ARBA00022723"/>
    </source>
</evidence>
<comment type="caution">
    <text evidence="7">The sequence shown here is derived from an EMBL/GenBank/DDBJ whole genome shotgun (WGS) entry which is preliminary data.</text>
</comment>
<feature type="domain" description="BED-type" evidence="6">
    <location>
        <begin position="35"/>
        <end position="59"/>
    </location>
</feature>
<dbReference type="GO" id="GO:0003677">
    <property type="term" value="F:DNA binding"/>
    <property type="evidence" value="ECO:0007669"/>
    <property type="project" value="InterPro"/>
</dbReference>
<evidence type="ECO:0000256" key="4">
    <source>
        <dbReference type="SAM" id="MobiDB-lite"/>
    </source>
</evidence>
<evidence type="ECO:0000256" key="3">
    <source>
        <dbReference type="ARBA" id="ARBA00022833"/>
    </source>
</evidence>
<evidence type="ECO:0000256" key="2">
    <source>
        <dbReference type="ARBA" id="ARBA00022771"/>
    </source>
</evidence>
<name>A0A6G0VZG8_APHCR</name>
<dbReference type="OrthoDB" id="1607513at2759"/>
<evidence type="ECO:0000313" key="8">
    <source>
        <dbReference type="Proteomes" id="UP000478052"/>
    </source>
</evidence>
<evidence type="ECO:0000259" key="6">
    <source>
        <dbReference type="Pfam" id="PF02892"/>
    </source>
</evidence>
<sequence length="155" mass="17643">MVHSVVHNSSTEIILLFVIIIHILVKMPLYRGKTSEVWNHFVTTEDNKAKCSYCSTKLSFFWGEYCQSKMTFIVPLNRGSSSIHQRQECRSIDDSVEIVQQNQQVPEQPTDTSQPGPSNAIPPSSIPMNSQRPMTDLVQIRRPVTAPRKKKLMSN</sequence>
<feature type="non-terminal residue" evidence="7">
    <location>
        <position position="155"/>
    </location>
</feature>
<keyword evidence="3" id="KW-0862">Zinc</keyword>
<keyword evidence="5" id="KW-1133">Transmembrane helix</keyword>
<dbReference type="Proteomes" id="UP000478052">
    <property type="component" value="Unassembled WGS sequence"/>
</dbReference>
<keyword evidence="8" id="KW-1185">Reference proteome</keyword>
<evidence type="ECO:0000256" key="5">
    <source>
        <dbReference type="SAM" id="Phobius"/>
    </source>
</evidence>
<accession>A0A6G0VZG8</accession>
<keyword evidence="2" id="KW-0863">Zinc-finger</keyword>
<feature type="region of interest" description="Disordered" evidence="4">
    <location>
        <begin position="98"/>
        <end position="155"/>
    </location>
</feature>
<feature type="compositionally biased region" description="Polar residues" evidence="4">
    <location>
        <begin position="98"/>
        <end position="117"/>
    </location>
</feature>
<protein>
    <submittedName>
        <fullName evidence="7">Zinc finger BED domain-containing protein 1-like</fullName>
    </submittedName>
</protein>
<reference evidence="7 8" key="1">
    <citation type="submission" date="2019-08" db="EMBL/GenBank/DDBJ databases">
        <title>Whole genome of Aphis craccivora.</title>
        <authorList>
            <person name="Voronova N.V."/>
            <person name="Shulinski R.S."/>
            <person name="Bandarenka Y.V."/>
            <person name="Zhorov D.G."/>
            <person name="Warner D."/>
        </authorList>
    </citation>
    <scope>NUCLEOTIDE SEQUENCE [LARGE SCALE GENOMIC DNA]</scope>
    <source>
        <strain evidence="7">180601</strain>
        <tissue evidence="7">Whole Body</tissue>
    </source>
</reference>
<feature type="transmembrane region" description="Helical" evidence="5">
    <location>
        <begin position="6"/>
        <end position="25"/>
    </location>
</feature>
<keyword evidence="5" id="KW-0812">Transmembrane</keyword>
<dbReference type="InterPro" id="IPR003656">
    <property type="entry name" value="Znf_BED"/>
</dbReference>
<dbReference type="AlphaFoldDB" id="A0A6G0VZG8"/>
<gene>
    <name evidence="7" type="ORF">FWK35_00024593</name>
</gene>